<evidence type="ECO:0000313" key="3">
    <source>
        <dbReference type="EMBL" id="NSK14409.1"/>
    </source>
</evidence>
<dbReference type="Pfam" id="PF01569">
    <property type="entry name" value="PAP2"/>
    <property type="match status" value="1"/>
</dbReference>
<feature type="transmembrane region" description="Helical" evidence="1">
    <location>
        <begin position="220"/>
        <end position="240"/>
    </location>
</feature>
<dbReference type="EMBL" id="JAAIUO010000003">
    <property type="protein sequence ID" value="NSK14409.1"/>
    <property type="molecule type" value="Genomic_DNA"/>
</dbReference>
<feature type="domain" description="Phosphatidic acid phosphatase type 2/haloperoxidase" evidence="2">
    <location>
        <begin position="121"/>
        <end position="244"/>
    </location>
</feature>
<accession>A0A850HNY6</accession>
<evidence type="ECO:0000259" key="2">
    <source>
        <dbReference type="Pfam" id="PF01569"/>
    </source>
</evidence>
<keyword evidence="5" id="KW-1185">Reference proteome</keyword>
<dbReference type="AlphaFoldDB" id="A0A850HNY6"/>
<gene>
    <name evidence="4" type="ORF">G5A66_05875</name>
    <name evidence="3" type="ORF">G5A75_05895</name>
</gene>
<dbReference type="OrthoDB" id="9790723at2"/>
<evidence type="ECO:0000313" key="6">
    <source>
        <dbReference type="Proteomes" id="UP000701680"/>
    </source>
</evidence>
<dbReference type="EMBL" id="JAAITX010000003">
    <property type="protein sequence ID" value="NVH58183.1"/>
    <property type="molecule type" value="Genomic_DNA"/>
</dbReference>
<organism evidence="4 5">
    <name type="scientific">Dorea phocaeensis</name>
    <dbReference type="NCBI Taxonomy" id="2040291"/>
    <lineage>
        <taxon>Bacteria</taxon>
        <taxon>Bacillati</taxon>
        <taxon>Bacillota</taxon>
        <taxon>Clostridia</taxon>
        <taxon>Lachnospirales</taxon>
        <taxon>Lachnospiraceae</taxon>
        <taxon>Dorea</taxon>
    </lineage>
</organism>
<sequence length="253" mass="29703">MNMVVDSPVSWYNPWCNRNTFKQNNIQRGICMNTVNTVKKTLKKYSHAWVFLYAFIYLPWFFYLERRTNVRHYIIHSPLDDYIPFVEYFIVPYLLWFLFIAVTVGYFFFTDKKGFYKLTTFLFSGMTIFLIICTVFPNGLNLRPDTFVRDNIFVDMVRQLYQTDTSTNVLPSIHVFNSIGAVIAISHSNALKKHKAVQYSSYLLAGLIILSTMFLKQHSVTDVIAAIVISCIIYPFVYVMQERKEPKLSHQLI</sequence>
<keyword evidence="1" id="KW-0812">Transmembrane</keyword>
<feature type="transmembrane region" description="Helical" evidence="1">
    <location>
        <begin position="85"/>
        <end position="109"/>
    </location>
</feature>
<feature type="transmembrane region" description="Helical" evidence="1">
    <location>
        <begin position="46"/>
        <end position="64"/>
    </location>
</feature>
<protein>
    <submittedName>
        <fullName evidence="4">Phosphatase PAP2 family protein</fullName>
    </submittedName>
</protein>
<evidence type="ECO:0000313" key="4">
    <source>
        <dbReference type="EMBL" id="NVH58183.1"/>
    </source>
</evidence>
<dbReference type="Proteomes" id="UP000701680">
    <property type="component" value="Unassembled WGS sequence"/>
</dbReference>
<proteinExistence type="predicted"/>
<keyword evidence="1" id="KW-1133">Transmembrane helix</keyword>
<reference evidence="4" key="2">
    <citation type="submission" date="2020-02" db="EMBL/GenBank/DDBJ databases">
        <authorList>
            <person name="Littmann E."/>
            <person name="Sorbara M."/>
        </authorList>
    </citation>
    <scope>NUCLEOTIDE SEQUENCE</scope>
    <source>
        <strain evidence="4">MSK.17.11</strain>
        <strain evidence="3">MSK.17.38</strain>
    </source>
</reference>
<feature type="transmembrane region" description="Helical" evidence="1">
    <location>
        <begin position="196"/>
        <end position="214"/>
    </location>
</feature>
<name>A0A850HNY6_9FIRM</name>
<dbReference type="SUPFAM" id="SSF48317">
    <property type="entry name" value="Acid phosphatase/Vanadium-dependent haloperoxidase"/>
    <property type="match status" value="1"/>
</dbReference>
<keyword evidence="1" id="KW-0472">Membrane</keyword>
<evidence type="ECO:0000313" key="5">
    <source>
        <dbReference type="Proteomes" id="UP000528555"/>
    </source>
</evidence>
<feature type="transmembrane region" description="Helical" evidence="1">
    <location>
        <begin position="115"/>
        <end position="136"/>
    </location>
</feature>
<evidence type="ECO:0000256" key="1">
    <source>
        <dbReference type="SAM" id="Phobius"/>
    </source>
</evidence>
<dbReference type="Proteomes" id="UP000528555">
    <property type="component" value="Unassembled WGS sequence"/>
</dbReference>
<dbReference type="InterPro" id="IPR036938">
    <property type="entry name" value="PAP2/HPO_sf"/>
</dbReference>
<dbReference type="InterPro" id="IPR000326">
    <property type="entry name" value="PAP2/HPO"/>
</dbReference>
<reference evidence="5 6" key="1">
    <citation type="journal article" date="2020" name="Cell Host Microbe">
        <title>Functional and Genomic Variation between Human-Derived Isolates of Lachnospiraceae Reveals Inter- and Intra-Species Diversity.</title>
        <authorList>
            <person name="Sorbara M.T."/>
            <person name="Littmann E.R."/>
            <person name="Fontana E."/>
            <person name="Moody T.U."/>
            <person name="Kohout C.E."/>
            <person name="Gjonbalaj M."/>
            <person name="Eaton V."/>
            <person name="Seok R."/>
            <person name="Leiner I.M."/>
            <person name="Pamer E.G."/>
        </authorList>
    </citation>
    <scope>NUCLEOTIDE SEQUENCE [LARGE SCALE GENOMIC DNA]</scope>
    <source>
        <strain evidence="4 5">MSK.17.11</strain>
        <strain evidence="3 6">MSK.17.38</strain>
    </source>
</reference>
<comment type="caution">
    <text evidence="4">The sequence shown here is derived from an EMBL/GenBank/DDBJ whole genome shotgun (WGS) entry which is preliminary data.</text>
</comment>